<keyword evidence="1" id="KW-0175">Coiled coil</keyword>
<dbReference type="KEGG" id="cci:CC1G_14841"/>
<dbReference type="SUPFAM" id="SSF57997">
    <property type="entry name" value="Tropomyosin"/>
    <property type="match status" value="1"/>
</dbReference>
<evidence type="ECO:0000313" key="2">
    <source>
        <dbReference type="EMBL" id="EFI27368.1"/>
    </source>
</evidence>
<sequence>MQRVQTSIQTLKAKLDTANANADAFEKRLKELEELNAKRSKEGEELSARLDYIRQSSRITKRLVTVNSDLEDARNKILKQEGRIMALEDRLKTIEDERDMLEVKCKELKQKHEDLQVELNGL</sequence>
<dbReference type="Gene3D" id="1.20.5.340">
    <property type="match status" value="1"/>
</dbReference>
<reference evidence="2 3" key="1">
    <citation type="journal article" date="2010" name="Proc. Natl. Acad. Sci. U.S.A.">
        <title>Insights into evolution of multicellular fungi from the assembled chromosomes of the mushroom Coprinopsis cinerea (Coprinus cinereus).</title>
        <authorList>
            <person name="Stajich J.E."/>
            <person name="Wilke S.K."/>
            <person name="Ahren D."/>
            <person name="Au C.H."/>
            <person name="Birren B.W."/>
            <person name="Borodovsky M."/>
            <person name="Burns C."/>
            <person name="Canback B."/>
            <person name="Casselton L.A."/>
            <person name="Cheng C.K."/>
            <person name="Deng J."/>
            <person name="Dietrich F.S."/>
            <person name="Fargo D.C."/>
            <person name="Farman M.L."/>
            <person name="Gathman A.C."/>
            <person name="Goldberg J."/>
            <person name="Guigo R."/>
            <person name="Hoegger P.J."/>
            <person name="Hooker J.B."/>
            <person name="Huggins A."/>
            <person name="James T.Y."/>
            <person name="Kamada T."/>
            <person name="Kilaru S."/>
            <person name="Kodira C."/>
            <person name="Kues U."/>
            <person name="Kupfer D."/>
            <person name="Kwan H.S."/>
            <person name="Lomsadze A."/>
            <person name="Li W."/>
            <person name="Lilly W.W."/>
            <person name="Ma L.J."/>
            <person name="Mackey A.J."/>
            <person name="Manning G."/>
            <person name="Martin F."/>
            <person name="Muraguchi H."/>
            <person name="Natvig D.O."/>
            <person name="Palmerini H."/>
            <person name="Ramesh M.A."/>
            <person name="Rehmeyer C.J."/>
            <person name="Roe B.A."/>
            <person name="Shenoy N."/>
            <person name="Stanke M."/>
            <person name="Ter-Hovhannisyan V."/>
            <person name="Tunlid A."/>
            <person name="Velagapudi R."/>
            <person name="Vision T.J."/>
            <person name="Zeng Q."/>
            <person name="Zolan M.E."/>
            <person name="Pukkila P.J."/>
        </authorList>
    </citation>
    <scope>NUCLEOTIDE SEQUENCE [LARGE SCALE GENOMIC DNA]</scope>
    <source>
        <strain evidence="3">Okayama-7 / 130 / ATCC MYA-4618 / FGSC 9003</strain>
    </source>
</reference>
<protein>
    <submittedName>
        <fullName evidence="2">Uncharacterized protein</fullName>
    </submittedName>
</protein>
<dbReference type="EMBL" id="AACS02000007">
    <property type="protein sequence ID" value="EFI27368.1"/>
    <property type="molecule type" value="Genomic_DNA"/>
</dbReference>
<dbReference type="Proteomes" id="UP000001861">
    <property type="component" value="Unassembled WGS sequence"/>
</dbReference>
<evidence type="ECO:0000256" key="1">
    <source>
        <dbReference type="SAM" id="Coils"/>
    </source>
</evidence>
<dbReference type="VEuPathDB" id="FungiDB:CC1G_14841"/>
<keyword evidence="3" id="KW-1185">Reference proteome</keyword>
<dbReference type="InParanoid" id="D6RNQ0"/>
<name>D6RNQ0_COPC7</name>
<feature type="coiled-coil region" evidence="1">
    <location>
        <begin position="1"/>
        <end position="118"/>
    </location>
</feature>
<proteinExistence type="predicted"/>
<evidence type="ECO:0000313" key="3">
    <source>
        <dbReference type="Proteomes" id="UP000001861"/>
    </source>
</evidence>
<comment type="caution">
    <text evidence="2">The sequence shown here is derived from an EMBL/GenBank/DDBJ whole genome shotgun (WGS) entry which is preliminary data.</text>
</comment>
<gene>
    <name evidence="2" type="ORF">CC1G_14841</name>
</gene>
<organism evidence="2 3">
    <name type="scientific">Coprinopsis cinerea (strain Okayama-7 / 130 / ATCC MYA-4618 / FGSC 9003)</name>
    <name type="common">Inky cap fungus</name>
    <name type="synonym">Hormographiella aspergillata</name>
    <dbReference type="NCBI Taxonomy" id="240176"/>
    <lineage>
        <taxon>Eukaryota</taxon>
        <taxon>Fungi</taxon>
        <taxon>Dikarya</taxon>
        <taxon>Basidiomycota</taxon>
        <taxon>Agaricomycotina</taxon>
        <taxon>Agaricomycetes</taxon>
        <taxon>Agaricomycetidae</taxon>
        <taxon>Agaricales</taxon>
        <taxon>Agaricineae</taxon>
        <taxon>Psathyrellaceae</taxon>
        <taxon>Coprinopsis</taxon>
    </lineage>
</organism>
<dbReference type="AlphaFoldDB" id="D6RNQ0"/>
<dbReference type="GeneID" id="9380251"/>
<accession>D6RNQ0</accession>
<dbReference type="HOGENOM" id="CLU_2026609_0_0_1"/>
<dbReference type="RefSeq" id="XP_002910862.1">
    <property type="nucleotide sequence ID" value="XM_002910816.1"/>
</dbReference>